<dbReference type="EMBL" id="VSSQ01059961">
    <property type="protein sequence ID" value="MPN13466.1"/>
    <property type="molecule type" value="Genomic_DNA"/>
</dbReference>
<gene>
    <name evidence="1" type="ORF">SDC9_160787</name>
</gene>
<reference evidence="1" key="1">
    <citation type="submission" date="2019-08" db="EMBL/GenBank/DDBJ databases">
        <authorList>
            <person name="Kucharzyk K."/>
            <person name="Murdoch R.W."/>
            <person name="Higgins S."/>
            <person name="Loffler F."/>
        </authorList>
    </citation>
    <scope>NUCLEOTIDE SEQUENCE</scope>
</reference>
<dbReference type="AlphaFoldDB" id="A0A645FIK4"/>
<protein>
    <submittedName>
        <fullName evidence="1">Uncharacterized protein</fullName>
    </submittedName>
</protein>
<accession>A0A645FIK4</accession>
<proteinExistence type="predicted"/>
<sequence>MGLSFPKEVTMPEACRAPRCPFVTLCFGVECENGYTIPVCSYYKYLWSYGGHTQ</sequence>
<evidence type="ECO:0000313" key="1">
    <source>
        <dbReference type="EMBL" id="MPN13466.1"/>
    </source>
</evidence>
<comment type="caution">
    <text evidence="1">The sequence shown here is derived from an EMBL/GenBank/DDBJ whole genome shotgun (WGS) entry which is preliminary data.</text>
</comment>
<organism evidence="1">
    <name type="scientific">bioreactor metagenome</name>
    <dbReference type="NCBI Taxonomy" id="1076179"/>
    <lineage>
        <taxon>unclassified sequences</taxon>
        <taxon>metagenomes</taxon>
        <taxon>ecological metagenomes</taxon>
    </lineage>
</organism>
<name>A0A645FIK4_9ZZZZ</name>